<dbReference type="Pfam" id="PF06537">
    <property type="entry name" value="DHOR"/>
    <property type="match status" value="2"/>
</dbReference>
<sequence length="404" mass="41326">MKSRRSLLAALGVAATSLCAAAAGAAQTGQGLDVALGKALFERLWVAAPSSTAAADGLGPLFNQRACAGCHQDGGAARFTRRDDSTRAQGLVVRVAAADGGPHPELGAQIQDRAVPGLAAEARLTVTIRQGALAVQTDLAAGPRQPAIFETRIAPPLTGRAALDDIDDAAVLALADPQDRDGDGISGRAHMVPDDSGAMVLGRFGYKATGASLLRQTAEAAALDMGLSSPLVPQPFGDCTAAQPACRARPSGRGAMADGEEISAAAVERVVAYLASLRPAPADRTTPGFRLFAAAGCAACHVPDLPGRDGRMRQVFSDLLLHDLGAEGASRITAGGAAPGEWRTTPLAGLAPRDGERRYFHDGRAATLRAAIAAHGGEAAAARDAFAGVDGRRQQMILDFLAKL</sequence>
<dbReference type="EMBL" id="QKVK01000011">
    <property type="protein sequence ID" value="PZF75338.1"/>
    <property type="molecule type" value="Genomic_DNA"/>
</dbReference>
<evidence type="ECO:0000259" key="6">
    <source>
        <dbReference type="PROSITE" id="PS51007"/>
    </source>
</evidence>
<feature type="domain" description="Cytochrome c" evidence="6">
    <location>
        <begin position="32"/>
        <end position="177"/>
    </location>
</feature>
<dbReference type="Proteomes" id="UP000248795">
    <property type="component" value="Unassembled WGS sequence"/>
</dbReference>
<dbReference type="AlphaFoldDB" id="A0A2W2B5E4"/>
<dbReference type="InterPro" id="IPR010538">
    <property type="entry name" value="DHOR"/>
</dbReference>
<evidence type="ECO:0000313" key="8">
    <source>
        <dbReference type="Proteomes" id="UP000248795"/>
    </source>
</evidence>
<dbReference type="InterPro" id="IPR009056">
    <property type="entry name" value="Cyt_c-like_dom"/>
</dbReference>
<evidence type="ECO:0000256" key="4">
    <source>
        <dbReference type="PROSITE-ProRule" id="PRU00433"/>
    </source>
</evidence>
<dbReference type="RefSeq" id="WP_111200044.1">
    <property type="nucleotide sequence ID" value="NZ_QKVK01000011.1"/>
</dbReference>
<feature type="signal peptide" evidence="5">
    <location>
        <begin position="1"/>
        <end position="22"/>
    </location>
</feature>
<dbReference type="PANTHER" id="PTHR30600">
    <property type="entry name" value="CYTOCHROME C PEROXIDASE-RELATED"/>
    <property type="match status" value="1"/>
</dbReference>
<dbReference type="SUPFAM" id="SSF46626">
    <property type="entry name" value="Cytochrome c"/>
    <property type="match status" value="1"/>
</dbReference>
<dbReference type="InterPro" id="IPR036909">
    <property type="entry name" value="Cyt_c-like_dom_sf"/>
</dbReference>
<dbReference type="PROSITE" id="PS51007">
    <property type="entry name" value="CYTC"/>
    <property type="match status" value="1"/>
</dbReference>
<dbReference type="Gene3D" id="1.10.760.10">
    <property type="entry name" value="Cytochrome c-like domain"/>
    <property type="match status" value="1"/>
</dbReference>
<evidence type="ECO:0000256" key="3">
    <source>
        <dbReference type="ARBA" id="ARBA00023004"/>
    </source>
</evidence>
<dbReference type="GO" id="GO:0046872">
    <property type="term" value="F:metal ion binding"/>
    <property type="evidence" value="ECO:0007669"/>
    <property type="project" value="UniProtKB-KW"/>
</dbReference>
<dbReference type="InterPro" id="IPR051395">
    <property type="entry name" value="Cytochrome_c_Peroxidase/MauG"/>
</dbReference>
<dbReference type="PANTHER" id="PTHR30600:SF4">
    <property type="entry name" value="CYTOCHROME C DOMAIN-CONTAINING PROTEIN"/>
    <property type="match status" value="1"/>
</dbReference>
<feature type="chain" id="PRO_5015947034" evidence="5">
    <location>
        <begin position="23"/>
        <end position="404"/>
    </location>
</feature>
<keyword evidence="5" id="KW-0732">Signal</keyword>
<proteinExistence type="predicted"/>
<protein>
    <submittedName>
        <fullName evidence="7">Thiol oxidoreductase</fullName>
    </submittedName>
</protein>
<evidence type="ECO:0000256" key="5">
    <source>
        <dbReference type="SAM" id="SignalP"/>
    </source>
</evidence>
<evidence type="ECO:0000256" key="1">
    <source>
        <dbReference type="ARBA" id="ARBA00022617"/>
    </source>
</evidence>
<accession>A0A2W2B5E4</accession>
<dbReference type="GO" id="GO:0009055">
    <property type="term" value="F:electron transfer activity"/>
    <property type="evidence" value="ECO:0007669"/>
    <property type="project" value="InterPro"/>
</dbReference>
<evidence type="ECO:0000256" key="2">
    <source>
        <dbReference type="ARBA" id="ARBA00022723"/>
    </source>
</evidence>
<dbReference type="GO" id="GO:0004130">
    <property type="term" value="F:cytochrome-c peroxidase activity"/>
    <property type="evidence" value="ECO:0007669"/>
    <property type="project" value="TreeGrafter"/>
</dbReference>
<keyword evidence="3 4" id="KW-0408">Iron</keyword>
<keyword evidence="8" id="KW-1185">Reference proteome</keyword>
<reference evidence="8" key="1">
    <citation type="submission" date="2018-06" db="EMBL/GenBank/DDBJ databases">
        <title>Aestuariibacter litoralis strain KCTC 52945T.</title>
        <authorList>
            <person name="Li X."/>
            <person name="Salam N."/>
            <person name="Li J.-L."/>
            <person name="Chen Y.-M."/>
            <person name="Yang Z.-W."/>
            <person name="Zhang L.-Y."/>
            <person name="Han M.-X."/>
            <person name="Xiao M."/>
            <person name="Li W.-J."/>
        </authorList>
    </citation>
    <scope>NUCLEOTIDE SEQUENCE [LARGE SCALE GENOMIC DNA]</scope>
    <source>
        <strain evidence="8">KCTC 52945</strain>
    </source>
</reference>
<dbReference type="InterPro" id="IPR006311">
    <property type="entry name" value="TAT_signal"/>
</dbReference>
<evidence type="ECO:0000313" key="7">
    <source>
        <dbReference type="EMBL" id="PZF75338.1"/>
    </source>
</evidence>
<dbReference type="PROSITE" id="PS51318">
    <property type="entry name" value="TAT"/>
    <property type="match status" value="1"/>
</dbReference>
<gene>
    <name evidence="7" type="ORF">DK847_18580</name>
</gene>
<keyword evidence="1 4" id="KW-0349">Heme</keyword>
<organism evidence="7 8">
    <name type="scientific">Aestuariivirga litoralis</name>
    <dbReference type="NCBI Taxonomy" id="2650924"/>
    <lineage>
        <taxon>Bacteria</taxon>
        <taxon>Pseudomonadati</taxon>
        <taxon>Pseudomonadota</taxon>
        <taxon>Alphaproteobacteria</taxon>
        <taxon>Hyphomicrobiales</taxon>
        <taxon>Aestuariivirgaceae</taxon>
        <taxon>Aestuariivirga</taxon>
    </lineage>
</organism>
<dbReference type="GO" id="GO:0020037">
    <property type="term" value="F:heme binding"/>
    <property type="evidence" value="ECO:0007669"/>
    <property type="project" value="InterPro"/>
</dbReference>
<name>A0A2W2B5E4_9HYPH</name>
<keyword evidence="2 4" id="KW-0479">Metal-binding</keyword>
<comment type="caution">
    <text evidence="7">The sequence shown here is derived from an EMBL/GenBank/DDBJ whole genome shotgun (WGS) entry which is preliminary data.</text>
</comment>